<dbReference type="Pfam" id="PF00881">
    <property type="entry name" value="Nitroreductase"/>
    <property type="match status" value="1"/>
</dbReference>
<reference evidence="7 8" key="1">
    <citation type="submission" date="2023-06" db="EMBL/GenBank/DDBJ databases">
        <title>Identification and characterization of horizontal gene transfer across gut microbiota members of farm animals based on homology search.</title>
        <authorList>
            <person name="Schwarzerova J."/>
            <person name="Nykrynova M."/>
            <person name="Jureckova K."/>
            <person name="Cejkova D."/>
            <person name="Rychlik I."/>
        </authorList>
    </citation>
    <scope>NUCLEOTIDE SEQUENCE [LARGE SCALE GENOMIC DNA]</scope>
    <source>
        <strain evidence="7 8">ET39</strain>
    </source>
</reference>
<dbReference type="PANTHER" id="PTHR43673:SF10">
    <property type="entry name" value="NADH DEHYDROGENASE_NAD(P)H NITROREDUCTASE XCC3605-RELATED"/>
    <property type="match status" value="1"/>
</dbReference>
<keyword evidence="5" id="KW-0411">Iron-sulfur</keyword>
<evidence type="ECO:0000313" key="7">
    <source>
        <dbReference type="EMBL" id="MDM8156660.1"/>
    </source>
</evidence>
<reference evidence="7 8" key="3">
    <citation type="submission" date="2023-06" db="EMBL/GenBank/DDBJ databases">
        <authorList>
            <person name="Zeman M."/>
            <person name="Kubasova T."/>
            <person name="Jahodarova E."/>
            <person name="Nykrynova M."/>
            <person name="Rychlik I."/>
        </authorList>
    </citation>
    <scope>NUCLEOTIDE SEQUENCE [LARGE SCALE GENOMIC DNA]</scope>
    <source>
        <strain evidence="7 8">ET39</strain>
    </source>
</reference>
<dbReference type="Pfam" id="PF12838">
    <property type="entry name" value="Fer4_7"/>
    <property type="match status" value="1"/>
</dbReference>
<dbReference type="Proteomes" id="UP001529340">
    <property type="component" value="Unassembled WGS sequence"/>
</dbReference>
<dbReference type="InterPro" id="IPR029479">
    <property type="entry name" value="Nitroreductase"/>
</dbReference>
<keyword evidence="2" id="KW-0479">Metal-binding</keyword>
<dbReference type="SUPFAM" id="SSF54862">
    <property type="entry name" value="4Fe-4S ferredoxins"/>
    <property type="match status" value="1"/>
</dbReference>
<comment type="similarity">
    <text evidence="1">Belongs to the nitroreductase family.</text>
</comment>
<proteinExistence type="inferred from homology"/>
<dbReference type="InterPro" id="IPR017896">
    <property type="entry name" value="4Fe4S_Fe-S-bd"/>
</dbReference>
<dbReference type="PANTHER" id="PTHR43673">
    <property type="entry name" value="NAD(P)H NITROREDUCTASE YDGI-RELATED"/>
    <property type="match status" value="1"/>
</dbReference>
<organism evidence="7 8">
    <name type="scientific">Amedibacillus dolichus</name>
    <dbReference type="NCBI Taxonomy" id="31971"/>
    <lineage>
        <taxon>Bacteria</taxon>
        <taxon>Bacillati</taxon>
        <taxon>Bacillota</taxon>
        <taxon>Erysipelotrichia</taxon>
        <taxon>Erysipelotrichales</taxon>
        <taxon>Erysipelotrichaceae</taxon>
        <taxon>Amedibacillus</taxon>
    </lineage>
</organism>
<dbReference type="RefSeq" id="WP_289607126.1">
    <property type="nucleotide sequence ID" value="NZ_JAUDCG010000010.1"/>
</dbReference>
<gene>
    <name evidence="7" type="ORF">QUV96_03280</name>
</gene>
<keyword evidence="3" id="KW-0560">Oxidoreductase</keyword>
<name>A0ABT7UBA1_9FIRM</name>
<keyword evidence="4" id="KW-0408">Iron</keyword>
<evidence type="ECO:0000256" key="2">
    <source>
        <dbReference type="ARBA" id="ARBA00022723"/>
    </source>
</evidence>
<dbReference type="PROSITE" id="PS00198">
    <property type="entry name" value="4FE4S_FER_1"/>
    <property type="match status" value="1"/>
</dbReference>
<comment type="caution">
    <text evidence="7">The sequence shown here is derived from an EMBL/GenBank/DDBJ whole genome shotgun (WGS) entry which is preliminary data.</text>
</comment>
<dbReference type="SUPFAM" id="SSF55469">
    <property type="entry name" value="FMN-dependent nitroreductase-like"/>
    <property type="match status" value="1"/>
</dbReference>
<sequence>MNNLAQLHIDHTKCSGCGRCVQVCPGSLFFLDPSHHAAHHPIERFGWDGCWKCQHCLAVCPNGAIHILGKDPKDSLPAPPLETAAPVLDALVANRRSHRRYQARNVEKETIRHLIGLLQNAPNGGNKLQVEYALVDDVEQMDRLRTLASERMDALAACGIYPDGYDAKSFQDLKRAEETVRPDMLFCGAPHLLIPHAPADVGCGWQDTAIAGTYFELLCAAHGLGAILMSFCLDVLKRMPDVWSLLHIPDDHCVSMAIGFGYPMIPYARGVQREDAVRSEVLSFPAVS</sequence>
<accession>A0ABT7UBA1</accession>
<feature type="domain" description="4Fe-4S ferredoxin-type" evidence="6">
    <location>
        <begin position="41"/>
        <end position="70"/>
    </location>
</feature>
<keyword evidence="8" id="KW-1185">Reference proteome</keyword>
<reference evidence="8" key="2">
    <citation type="submission" date="2023-06" db="EMBL/GenBank/DDBJ databases">
        <title>Identification and characterization of horizontal gene transfer across gut microbiota members of farm animals based on homology search.</title>
        <authorList>
            <person name="Zeman M."/>
            <person name="Kubasova T."/>
            <person name="Jahodarova E."/>
            <person name="Nykrynova M."/>
            <person name="Rychlik I."/>
        </authorList>
    </citation>
    <scope>NUCLEOTIDE SEQUENCE [LARGE SCALE GENOMIC DNA]</scope>
    <source>
        <strain evidence="8">ET39</strain>
    </source>
</reference>
<evidence type="ECO:0000256" key="1">
    <source>
        <dbReference type="ARBA" id="ARBA00007118"/>
    </source>
</evidence>
<dbReference type="EMBL" id="JAUDCG010000010">
    <property type="protein sequence ID" value="MDM8156660.1"/>
    <property type="molecule type" value="Genomic_DNA"/>
</dbReference>
<evidence type="ECO:0000256" key="4">
    <source>
        <dbReference type="ARBA" id="ARBA00023004"/>
    </source>
</evidence>
<dbReference type="Gene3D" id="3.30.70.20">
    <property type="match status" value="1"/>
</dbReference>
<protein>
    <submittedName>
        <fullName evidence="7">Nitroreductase family protein</fullName>
    </submittedName>
</protein>
<feature type="domain" description="4Fe-4S ferredoxin-type" evidence="6">
    <location>
        <begin position="5"/>
        <end position="34"/>
    </location>
</feature>
<dbReference type="InterPro" id="IPR017900">
    <property type="entry name" value="4Fe4S_Fe_S_CS"/>
</dbReference>
<dbReference type="Gene3D" id="3.40.109.10">
    <property type="entry name" value="NADH Oxidase"/>
    <property type="match status" value="1"/>
</dbReference>
<evidence type="ECO:0000313" key="8">
    <source>
        <dbReference type="Proteomes" id="UP001529340"/>
    </source>
</evidence>
<dbReference type="InterPro" id="IPR000415">
    <property type="entry name" value="Nitroreductase-like"/>
</dbReference>
<dbReference type="PROSITE" id="PS51379">
    <property type="entry name" value="4FE4S_FER_2"/>
    <property type="match status" value="2"/>
</dbReference>
<evidence type="ECO:0000256" key="5">
    <source>
        <dbReference type="ARBA" id="ARBA00023014"/>
    </source>
</evidence>
<evidence type="ECO:0000256" key="3">
    <source>
        <dbReference type="ARBA" id="ARBA00023002"/>
    </source>
</evidence>
<evidence type="ECO:0000259" key="6">
    <source>
        <dbReference type="PROSITE" id="PS51379"/>
    </source>
</evidence>